<dbReference type="Gene3D" id="3.40.50.2300">
    <property type="match status" value="1"/>
</dbReference>
<dbReference type="EMBL" id="FMYK01000012">
    <property type="protein sequence ID" value="SDC74489.1"/>
    <property type="molecule type" value="Genomic_DNA"/>
</dbReference>
<keyword evidence="3" id="KW-0378">Hydrolase</keyword>
<dbReference type="RefSeq" id="WP_092621658.1">
    <property type="nucleotide sequence ID" value="NZ_FMYK01000012.1"/>
</dbReference>
<protein>
    <recommendedName>
        <fullName evidence="2">protein-tyrosine-phosphatase</fullName>
        <ecNumber evidence="2">3.1.3.48</ecNumber>
    </recommendedName>
</protein>
<gene>
    <name evidence="8" type="ORF">SAMN05421749_1126</name>
</gene>
<reference evidence="9" key="1">
    <citation type="submission" date="2016-09" db="EMBL/GenBank/DDBJ databases">
        <authorList>
            <person name="Varghese N."/>
            <person name="Submissions S."/>
        </authorList>
    </citation>
    <scope>NUCLEOTIDE SEQUENCE [LARGE SCALE GENOMIC DNA]</scope>
    <source>
        <strain evidence="9">ANC 3699</strain>
    </source>
</reference>
<dbReference type="OrthoDB" id="9784339at2"/>
<dbReference type="AlphaFoldDB" id="A0A1G6P350"/>
<organism evidence="8 9">
    <name type="scientific">Acinetobacter marinus</name>
    <dbReference type="NCBI Taxonomy" id="281375"/>
    <lineage>
        <taxon>Bacteria</taxon>
        <taxon>Pseudomonadati</taxon>
        <taxon>Pseudomonadota</taxon>
        <taxon>Gammaproteobacteria</taxon>
        <taxon>Moraxellales</taxon>
        <taxon>Moraxellaceae</taxon>
        <taxon>Acinetobacter</taxon>
    </lineage>
</organism>
<dbReference type="EC" id="3.1.3.48" evidence="2"/>
<sequence>MSKPFNSPERASKISAPYKVLCVCLGNICRSPTAEVILQQQALRAGLDIQVDSAGTSNYHPNKTPDSRSQRHAQAHGYDLSHLRARQLQLADFQDFDLILAMDHDNYADILRLKAQADQVNAKVALMSAHDAIYPKQALPDPYYGGADGFERVIAQCESSSAAWVKYWQSQGIG</sequence>
<evidence type="ECO:0000256" key="3">
    <source>
        <dbReference type="ARBA" id="ARBA00022801"/>
    </source>
</evidence>
<accession>A0A1G6P350</accession>
<evidence type="ECO:0000259" key="7">
    <source>
        <dbReference type="SMART" id="SM00226"/>
    </source>
</evidence>
<feature type="domain" description="Phosphotyrosine protein phosphatase I" evidence="7">
    <location>
        <begin position="18"/>
        <end position="167"/>
    </location>
</feature>
<evidence type="ECO:0000313" key="8">
    <source>
        <dbReference type="EMBL" id="SDC74489.1"/>
    </source>
</evidence>
<dbReference type="PANTHER" id="PTHR11717">
    <property type="entry name" value="LOW MOLECULAR WEIGHT PROTEIN TYROSINE PHOSPHATASE"/>
    <property type="match status" value="1"/>
</dbReference>
<keyword evidence="9" id="KW-1185">Reference proteome</keyword>
<evidence type="ECO:0000256" key="4">
    <source>
        <dbReference type="ARBA" id="ARBA00022912"/>
    </source>
</evidence>
<dbReference type="Pfam" id="PF01451">
    <property type="entry name" value="LMWPc"/>
    <property type="match status" value="1"/>
</dbReference>
<name>A0A1G6P350_9GAMM</name>
<evidence type="ECO:0000256" key="5">
    <source>
        <dbReference type="PIRSR" id="PIRSR617867-1"/>
    </source>
</evidence>
<dbReference type="PANTHER" id="PTHR11717:SF7">
    <property type="entry name" value="LOW MOLECULAR WEIGHT PHOSPHOTYROSINE PROTEIN PHOSPHATASE"/>
    <property type="match status" value="1"/>
</dbReference>
<dbReference type="GO" id="GO:0004725">
    <property type="term" value="F:protein tyrosine phosphatase activity"/>
    <property type="evidence" value="ECO:0007669"/>
    <property type="project" value="UniProtKB-EC"/>
</dbReference>
<evidence type="ECO:0000256" key="6">
    <source>
        <dbReference type="SAM" id="MobiDB-lite"/>
    </source>
</evidence>
<dbReference type="Proteomes" id="UP000242317">
    <property type="component" value="Unassembled WGS sequence"/>
</dbReference>
<feature type="active site" description="Proton donor" evidence="5">
    <location>
        <position position="141"/>
    </location>
</feature>
<comment type="similarity">
    <text evidence="1">Belongs to the low molecular weight phosphotyrosine protein phosphatase family.</text>
</comment>
<dbReference type="InterPro" id="IPR050438">
    <property type="entry name" value="LMW_PTPase"/>
</dbReference>
<evidence type="ECO:0000256" key="2">
    <source>
        <dbReference type="ARBA" id="ARBA00013064"/>
    </source>
</evidence>
<dbReference type="InterPro" id="IPR017867">
    <property type="entry name" value="Tyr_phospatase_low_mol_wt"/>
</dbReference>
<dbReference type="InterPro" id="IPR023485">
    <property type="entry name" value="Ptyr_pPase"/>
</dbReference>
<evidence type="ECO:0000256" key="1">
    <source>
        <dbReference type="ARBA" id="ARBA00011063"/>
    </source>
</evidence>
<dbReference type="InterPro" id="IPR036196">
    <property type="entry name" value="Ptyr_pPase_sf"/>
</dbReference>
<feature type="region of interest" description="Disordered" evidence="6">
    <location>
        <begin position="54"/>
        <end position="73"/>
    </location>
</feature>
<feature type="active site" evidence="5">
    <location>
        <position position="30"/>
    </location>
</feature>
<keyword evidence="4" id="KW-0904">Protein phosphatase</keyword>
<dbReference type="PRINTS" id="PR00719">
    <property type="entry name" value="LMWPTPASE"/>
</dbReference>
<feature type="active site" description="Nucleophile" evidence="5">
    <location>
        <position position="24"/>
    </location>
</feature>
<dbReference type="CDD" id="cd16343">
    <property type="entry name" value="LMWPTP"/>
    <property type="match status" value="1"/>
</dbReference>
<proteinExistence type="inferred from homology"/>
<dbReference type="SMART" id="SM00226">
    <property type="entry name" value="LMWPc"/>
    <property type="match status" value="1"/>
</dbReference>
<dbReference type="SUPFAM" id="SSF52788">
    <property type="entry name" value="Phosphotyrosine protein phosphatases I"/>
    <property type="match status" value="1"/>
</dbReference>
<evidence type="ECO:0000313" key="9">
    <source>
        <dbReference type="Proteomes" id="UP000242317"/>
    </source>
</evidence>